<accession>A0A5M6DN91</accession>
<dbReference type="InterPro" id="IPR008323">
    <property type="entry name" value="UCP033563"/>
</dbReference>
<proteinExistence type="predicted"/>
<protein>
    <submittedName>
        <fullName evidence="1">DUF1015 domain-containing protein</fullName>
    </submittedName>
</protein>
<comment type="caution">
    <text evidence="1">The sequence shown here is derived from an EMBL/GenBank/DDBJ whole genome shotgun (WGS) entry which is preliminary data.</text>
</comment>
<dbReference type="Pfam" id="PF06245">
    <property type="entry name" value="DUF1015"/>
    <property type="match status" value="1"/>
</dbReference>
<reference evidence="1 2" key="1">
    <citation type="submission" date="2019-09" db="EMBL/GenBank/DDBJ databases">
        <title>Genome sequence and assembly of Adhaeribacter sp.</title>
        <authorList>
            <person name="Chhetri G."/>
        </authorList>
    </citation>
    <scope>NUCLEOTIDE SEQUENCE [LARGE SCALE GENOMIC DNA]</scope>
    <source>
        <strain evidence="1 2">DK36</strain>
    </source>
</reference>
<keyword evidence="2" id="KW-1185">Reference proteome</keyword>
<dbReference type="Proteomes" id="UP000323426">
    <property type="component" value="Unassembled WGS sequence"/>
</dbReference>
<gene>
    <name evidence="1" type="ORF">F0145_07930</name>
</gene>
<dbReference type="RefSeq" id="WP_150087774.1">
    <property type="nucleotide sequence ID" value="NZ_VWSF01000004.1"/>
</dbReference>
<dbReference type="PIRSF" id="PIRSF033563">
    <property type="entry name" value="UCP033563"/>
    <property type="match status" value="1"/>
</dbReference>
<dbReference type="PANTHER" id="PTHR36454">
    <property type="entry name" value="LMO2823 PROTEIN"/>
    <property type="match status" value="1"/>
</dbReference>
<organism evidence="1 2">
    <name type="scientific">Adhaeribacter rhizoryzae</name>
    <dbReference type="NCBI Taxonomy" id="2607907"/>
    <lineage>
        <taxon>Bacteria</taxon>
        <taxon>Pseudomonadati</taxon>
        <taxon>Bacteroidota</taxon>
        <taxon>Cytophagia</taxon>
        <taxon>Cytophagales</taxon>
        <taxon>Hymenobacteraceae</taxon>
        <taxon>Adhaeribacter</taxon>
    </lineage>
</organism>
<dbReference type="PANTHER" id="PTHR36454:SF1">
    <property type="entry name" value="DUF1015 DOMAIN-CONTAINING PROTEIN"/>
    <property type="match status" value="1"/>
</dbReference>
<sequence length="442" mass="50985">MAEIRPIKGWRYRAALEHDINELTSPLFDVVSEKQRQALYQHPFNSIHLSVPAGPNPADQAAALLNEWKKNEVLQQDELPAIYVYYQYFTLPGSHQEYCRKGFMCHMRAYDWSEKVLLRHENTLPGSVNDRLELLEKTRLQTSPTHGLYTDPHFSLEKYLDESMQSPIYETEDYQGARDVLAVIHDLNVIREFVRVLGAKQVLLADGHHRYESSLAYRQKMTALNPNHTGQEAYNYHFIYLTNTESDDLKILPTHRVLTEILLSDEDFLAQLQQYFTIMPVADAFCLNEVIAGKQWAFGLYLGGKAFKIKLKPEIFGEMDWNMPAVVKELDLTVLHYFVFERIIGIRRNSQRSFPGLQYNRNFAQCLTLVDSGQARAAFITNEVTMNQVKKVCYSGAVMPPKSTFFYPKVITGFLFSSIEQHEFQSEIDSCFQLAPSERIIG</sequence>
<name>A0A5M6DN91_9BACT</name>
<dbReference type="EMBL" id="VWSF01000004">
    <property type="protein sequence ID" value="KAA5547856.1"/>
    <property type="molecule type" value="Genomic_DNA"/>
</dbReference>
<evidence type="ECO:0000313" key="1">
    <source>
        <dbReference type="EMBL" id="KAA5547856.1"/>
    </source>
</evidence>
<evidence type="ECO:0000313" key="2">
    <source>
        <dbReference type="Proteomes" id="UP000323426"/>
    </source>
</evidence>
<dbReference type="AlphaFoldDB" id="A0A5M6DN91"/>